<feature type="region of interest" description="Disordered" evidence="1">
    <location>
        <begin position="1"/>
        <end position="28"/>
    </location>
</feature>
<feature type="compositionally biased region" description="Polar residues" evidence="1">
    <location>
        <begin position="1"/>
        <end position="11"/>
    </location>
</feature>
<sequence>MDNNSDELSTSELKDTPDNPAYVPLEDAPQNSIEPINITDIWTEFFEEVRESYKKDNNCHILAFLFDKDCKDTYLVNSLDEIWKTSYSEGIFHFFNEIIYQIAKHSCVITLCSRFLINNIIH</sequence>
<dbReference type="Proteomes" id="UP000765509">
    <property type="component" value="Unassembled WGS sequence"/>
</dbReference>
<dbReference type="OrthoDB" id="8067401at2759"/>
<evidence type="ECO:0000313" key="2">
    <source>
        <dbReference type="EMBL" id="MBW0466916.1"/>
    </source>
</evidence>
<proteinExistence type="predicted"/>
<comment type="caution">
    <text evidence="2">The sequence shown here is derived from an EMBL/GenBank/DDBJ whole genome shotgun (WGS) entry which is preliminary data.</text>
</comment>
<name>A0A9Q3GGX7_9BASI</name>
<accession>A0A9Q3GGX7</accession>
<organism evidence="2 3">
    <name type="scientific">Austropuccinia psidii MF-1</name>
    <dbReference type="NCBI Taxonomy" id="1389203"/>
    <lineage>
        <taxon>Eukaryota</taxon>
        <taxon>Fungi</taxon>
        <taxon>Dikarya</taxon>
        <taxon>Basidiomycota</taxon>
        <taxon>Pucciniomycotina</taxon>
        <taxon>Pucciniomycetes</taxon>
        <taxon>Pucciniales</taxon>
        <taxon>Sphaerophragmiaceae</taxon>
        <taxon>Austropuccinia</taxon>
    </lineage>
</organism>
<reference evidence="2" key="1">
    <citation type="submission" date="2021-03" db="EMBL/GenBank/DDBJ databases">
        <title>Draft genome sequence of rust myrtle Austropuccinia psidii MF-1, a brazilian biotype.</title>
        <authorList>
            <person name="Quecine M.C."/>
            <person name="Pachon D.M.R."/>
            <person name="Bonatelli M.L."/>
            <person name="Correr F.H."/>
            <person name="Franceschini L.M."/>
            <person name="Leite T.F."/>
            <person name="Margarido G.R.A."/>
            <person name="Almeida C.A."/>
            <person name="Ferrarezi J.A."/>
            <person name="Labate C.A."/>
        </authorList>
    </citation>
    <scope>NUCLEOTIDE SEQUENCE</scope>
    <source>
        <strain evidence="2">MF-1</strain>
    </source>
</reference>
<keyword evidence="3" id="KW-1185">Reference proteome</keyword>
<dbReference type="EMBL" id="AVOT02001431">
    <property type="protein sequence ID" value="MBW0466916.1"/>
    <property type="molecule type" value="Genomic_DNA"/>
</dbReference>
<evidence type="ECO:0000256" key="1">
    <source>
        <dbReference type="SAM" id="MobiDB-lite"/>
    </source>
</evidence>
<protein>
    <submittedName>
        <fullName evidence="2">Uncharacterized protein</fullName>
    </submittedName>
</protein>
<evidence type="ECO:0000313" key="3">
    <source>
        <dbReference type="Proteomes" id="UP000765509"/>
    </source>
</evidence>
<dbReference type="AlphaFoldDB" id="A0A9Q3GGX7"/>
<gene>
    <name evidence="2" type="ORF">O181_006631</name>
</gene>